<evidence type="ECO:0000256" key="2">
    <source>
        <dbReference type="SAM" id="SignalP"/>
    </source>
</evidence>
<dbReference type="Gene3D" id="2.60.120.380">
    <property type="match status" value="1"/>
</dbReference>
<feature type="region of interest" description="Disordered" evidence="1">
    <location>
        <begin position="159"/>
        <end position="240"/>
    </location>
</feature>
<keyword evidence="2" id="KW-0732">Signal</keyword>
<dbReference type="AlphaFoldDB" id="A0AA41ZIR3"/>
<keyword evidence="4" id="KW-1185">Reference proteome</keyword>
<comment type="caution">
    <text evidence="3">The sequence shown here is derived from an EMBL/GenBank/DDBJ whole genome shotgun (WGS) entry which is preliminary data.</text>
</comment>
<evidence type="ECO:0000313" key="3">
    <source>
        <dbReference type="EMBL" id="MCX2524643.1"/>
    </source>
</evidence>
<evidence type="ECO:0000256" key="1">
    <source>
        <dbReference type="SAM" id="MobiDB-lite"/>
    </source>
</evidence>
<protein>
    <submittedName>
        <fullName evidence="3">Uncharacterized protein</fullName>
    </submittedName>
</protein>
<evidence type="ECO:0000313" key="4">
    <source>
        <dbReference type="Proteomes" id="UP001165678"/>
    </source>
</evidence>
<proteinExistence type="predicted"/>
<feature type="signal peptide" evidence="2">
    <location>
        <begin position="1"/>
        <end position="25"/>
    </location>
</feature>
<dbReference type="EMBL" id="JAPIVE010000003">
    <property type="protein sequence ID" value="MCX2524643.1"/>
    <property type="molecule type" value="Genomic_DNA"/>
</dbReference>
<dbReference type="Proteomes" id="UP001165678">
    <property type="component" value="Unassembled WGS sequence"/>
</dbReference>
<feature type="chain" id="PRO_5041401515" evidence="2">
    <location>
        <begin position="26"/>
        <end position="347"/>
    </location>
</feature>
<gene>
    <name evidence="3" type="ORF">OQ287_10375</name>
</gene>
<feature type="compositionally biased region" description="Low complexity" evidence="1">
    <location>
        <begin position="176"/>
        <end position="206"/>
    </location>
</feature>
<sequence>MNARYFPWILGAGVCAMLSAQPVLAKSAALERAEAAASQNDVSSYITSASDGVSQTIFLGNRPVDHTFQVQEEGDYLISSQSFPGESGDYRVSASLKDQSGQVLAEDQGNERSNGFNIRKHLTPGEYTVTVTGQSRGPTSGGNQSVTIWVRNADAVTRQENGLADSNRVTRLAPEAGSAASSTATTASSAAVTSAGHAEPSGASNQAGGGAPAGPEGAAPRQTAEAPNRAGATTTSEVASQTTIVREVPIRTNDDVLKFEVVQPGRVSLESATFGGYRGTYRIKAQLKDAQGNIVAENSGQGADGDFHIEQRLEPGTYTVHIEGQKFGSARSGTNSFTLRIRQLDAS</sequence>
<name>A0AA41ZIR3_9GAMM</name>
<feature type="compositionally biased region" description="Polar residues" evidence="1">
    <location>
        <begin position="231"/>
        <end position="240"/>
    </location>
</feature>
<organism evidence="3 4">
    <name type="scientific">Larsenimonas rhizosphaerae</name>
    <dbReference type="NCBI Taxonomy" id="2944682"/>
    <lineage>
        <taxon>Bacteria</taxon>
        <taxon>Pseudomonadati</taxon>
        <taxon>Pseudomonadota</taxon>
        <taxon>Gammaproteobacteria</taxon>
        <taxon>Oceanospirillales</taxon>
        <taxon>Halomonadaceae</taxon>
        <taxon>Larsenimonas</taxon>
    </lineage>
</organism>
<accession>A0AA41ZIR3</accession>
<dbReference type="RefSeq" id="WP_265896379.1">
    <property type="nucleotide sequence ID" value="NZ_JAPIVE010000003.1"/>
</dbReference>
<reference evidence="3" key="1">
    <citation type="submission" date="2022-11" db="EMBL/GenBank/DDBJ databases">
        <title>Larsenimonas rhizosphaerae sp. nov., isolated from a tidal mudflat.</title>
        <authorList>
            <person name="Lee S.D."/>
            <person name="Kim I.S."/>
        </authorList>
    </citation>
    <scope>NUCLEOTIDE SEQUENCE</scope>
    <source>
        <strain evidence="3">GH2-1</strain>
    </source>
</reference>